<comment type="similarity">
    <text evidence="1">Belongs to the HerA family.</text>
</comment>
<protein>
    <submittedName>
        <fullName evidence="9">DUF87 domain protein</fullName>
    </submittedName>
</protein>
<feature type="region of interest" description="Disordered" evidence="6">
    <location>
        <begin position="655"/>
        <end position="691"/>
    </location>
</feature>
<evidence type="ECO:0000313" key="9">
    <source>
        <dbReference type="EMBL" id="CCQ37419.1"/>
    </source>
</evidence>
<dbReference type="eggNOG" id="arCOG06224">
    <property type="taxonomic scope" value="Archaea"/>
</dbReference>
<evidence type="ECO:0000256" key="1">
    <source>
        <dbReference type="ARBA" id="ARBA00007816"/>
    </source>
</evidence>
<feature type="compositionally biased region" description="Basic and acidic residues" evidence="6">
    <location>
        <begin position="676"/>
        <end position="691"/>
    </location>
</feature>
<feature type="domain" description="Helicase HerA central" evidence="7">
    <location>
        <begin position="18"/>
        <end position="103"/>
    </location>
</feature>
<dbReference type="RefSeq" id="WP_015410162.1">
    <property type="nucleotide sequence ID" value="NC_020388.1"/>
</dbReference>
<evidence type="ECO:0000256" key="2">
    <source>
        <dbReference type="ARBA" id="ARBA00034617"/>
    </source>
</evidence>
<dbReference type="AlphaFoldDB" id="M1XLB5"/>
<evidence type="ECO:0000259" key="8">
    <source>
        <dbReference type="Pfam" id="PF26491"/>
    </source>
</evidence>
<dbReference type="Pfam" id="PF01935">
    <property type="entry name" value="DUF87"/>
    <property type="match status" value="1"/>
</dbReference>
<organism evidence="9 10">
    <name type="scientific">Natronomonas moolapensis (strain DSM 18674 / CECT 7526 / JCM 14361 / 8.8.11)</name>
    <dbReference type="NCBI Taxonomy" id="268739"/>
    <lineage>
        <taxon>Archaea</taxon>
        <taxon>Methanobacteriati</taxon>
        <taxon>Methanobacteriota</taxon>
        <taxon>Stenosarchaea group</taxon>
        <taxon>Halobacteria</taxon>
        <taxon>Halobacteriales</taxon>
        <taxon>Natronomonadaceae</taxon>
        <taxon>Natronomonas</taxon>
    </lineage>
</organism>
<feature type="compositionally biased region" description="Basic and acidic residues" evidence="6">
    <location>
        <begin position="395"/>
        <end position="407"/>
    </location>
</feature>
<dbReference type="SUPFAM" id="SSF52540">
    <property type="entry name" value="P-loop containing nucleoside triphosphate hydrolases"/>
    <property type="match status" value="1"/>
</dbReference>
<evidence type="ECO:0000313" key="10">
    <source>
        <dbReference type="Proteomes" id="UP000011867"/>
    </source>
</evidence>
<comment type="catalytic activity">
    <reaction evidence="4">
        <text>ATP + H2O = ADP + phosphate + H(+)</text>
        <dbReference type="Rhea" id="RHEA:13065"/>
        <dbReference type="ChEBI" id="CHEBI:15377"/>
        <dbReference type="ChEBI" id="CHEBI:15378"/>
        <dbReference type="ChEBI" id="CHEBI:30616"/>
        <dbReference type="ChEBI" id="CHEBI:43474"/>
        <dbReference type="ChEBI" id="CHEBI:456216"/>
        <dbReference type="EC" id="5.6.2.4"/>
    </reaction>
</comment>
<dbReference type="GO" id="GO:0043139">
    <property type="term" value="F:5'-3' DNA helicase activity"/>
    <property type="evidence" value="ECO:0007669"/>
    <property type="project" value="UniProtKB-EC"/>
</dbReference>
<feature type="compositionally biased region" description="Acidic residues" evidence="6">
    <location>
        <begin position="447"/>
        <end position="459"/>
    </location>
</feature>
<dbReference type="PANTHER" id="PTHR42957:SF1">
    <property type="entry name" value="HELICASE MJ1565-RELATED"/>
    <property type="match status" value="1"/>
</dbReference>
<feature type="compositionally biased region" description="Acidic residues" evidence="6">
    <location>
        <begin position="408"/>
        <end position="420"/>
    </location>
</feature>
<gene>
    <name evidence="9" type="ordered locus">Nmlp_3285</name>
</gene>
<evidence type="ECO:0000256" key="4">
    <source>
        <dbReference type="ARBA" id="ARBA00048988"/>
    </source>
</evidence>
<feature type="region of interest" description="Disordered" evidence="6">
    <location>
        <begin position="572"/>
        <end position="601"/>
    </location>
</feature>
<dbReference type="HOGENOM" id="CLU_016294_1_0_2"/>
<evidence type="ECO:0000259" key="7">
    <source>
        <dbReference type="Pfam" id="PF01935"/>
    </source>
</evidence>
<feature type="compositionally biased region" description="Polar residues" evidence="6">
    <location>
        <begin position="501"/>
        <end position="515"/>
    </location>
</feature>
<feature type="domain" description="Winged helix" evidence="8">
    <location>
        <begin position="539"/>
        <end position="657"/>
    </location>
</feature>
<comment type="catalytic activity">
    <reaction evidence="3">
        <text>ATP + H2O = ADP + phosphate + H(+)</text>
        <dbReference type="Rhea" id="RHEA:13065"/>
        <dbReference type="ChEBI" id="CHEBI:15377"/>
        <dbReference type="ChEBI" id="CHEBI:15378"/>
        <dbReference type="ChEBI" id="CHEBI:30616"/>
        <dbReference type="ChEBI" id="CHEBI:43474"/>
        <dbReference type="ChEBI" id="CHEBI:456216"/>
        <dbReference type="EC" id="5.6.2.3"/>
    </reaction>
</comment>
<feature type="compositionally biased region" description="Basic and acidic residues" evidence="6">
    <location>
        <begin position="365"/>
        <end position="386"/>
    </location>
</feature>
<dbReference type="InterPro" id="IPR027417">
    <property type="entry name" value="P-loop_NTPase"/>
</dbReference>
<dbReference type="eggNOG" id="arCOG02827">
    <property type="taxonomic scope" value="Archaea"/>
</dbReference>
<proteinExistence type="inferred from homology"/>
<evidence type="ECO:0000256" key="5">
    <source>
        <dbReference type="SAM" id="Coils"/>
    </source>
</evidence>
<sequence>MGEETITVGETRGRETGGSDVELPIVDLLTGRGFVTGKSGSGKSNSASVVAEKLLDRGYSLLAVDIDGEYYGLKEEYEILHVGGDEECDLQVDEEHAEKIAELALEGSVPIILDVSSFLDESKARDLLMETTKHLFAKGKKCKQPFLMLVEEIHEYIPEGGGIDECGRMLIKISKRGRKHGLGIVGISQRPADVKKDFITQCDWLVWHRLTWNNDTKVVSRILGSEYADEIEDMADGEGFLMTDWNEPIRRVQFERKQTFDAGATPGLDDFERPELKSVSGDLVDELQEITDERERRENRVNELERELQQREERIHDLERQLAEARDLKRMADRFSRAMMEQVTGRPLSAAPGRQSELEEALDGPIRRDPELEAELEAVRNGEREPMSPPVPDADAERDGDGPGTHEEGEDGTDTAEGTDEADRTDEPVDAGDTGNDGAEAIWTATDTDDADASTDTDGTDASTDTDLGREDGANADATATDSEGRDGPFDSGVRNGNGAGNTAQDAPVDSSTDTVAAPGGSGGSVSDRLDENRRESDGEADPDVDPSSGDSLADRLRAEIDALDDVTAGMLRQYRQDGPIEPDDAHAAAGGSGDRRPAYAANRRLRQRGLIAHVGCGQYDYALAELVRAELSDPVCPEATPSDGAVADVVEAVEAGDPRVGGSVPENTQGSGHEGGGESERTADRSRVRR</sequence>
<comment type="catalytic activity">
    <reaction evidence="2">
        <text>Couples ATP hydrolysis with the unwinding of duplex DNA by translocating in the 3'-5' direction.</text>
        <dbReference type="EC" id="5.6.2.4"/>
    </reaction>
</comment>
<dbReference type="Pfam" id="PF26491">
    <property type="entry name" value="WH_Halo"/>
    <property type="match status" value="1"/>
</dbReference>
<dbReference type="Gene3D" id="3.40.50.300">
    <property type="entry name" value="P-loop containing nucleotide triphosphate hydrolases"/>
    <property type="match status" value="1"/>
</dbReference>
<name>M1XLB5_NATM8</name>
<dbReference type="GO" id="GO:0043138">
    <property type="term" value="F:3'-5' DNA helicase activity"/>
    <property type="evidence" value="ECO:0007669"/>
    <property type="project" value="UniProtKB-EC"/>
</dbReference>
<dbReference type="GeneID" id="30926397"/>
<feature type="compositionally biased region" description="Basic and acidic residues" evidence="6">
    <location>
        <begin position="528"/>
        <end position="538"/>
    </location>
</feature>
<feature type="region of interest" description="Disordered" evidence="6">
    <location>
        <begin position="341"/>
        <end position="554"/>
    </location>
</feature>
<feature type="coiled-coil region" evidence="5">
    <location>
        <begin position="287"/>
        <end position="338"/>
    </location>
</feature>
<evidence type="ECO:0000256" key="3">
    <source>
        <dbReference type="ARBA" id="ARBA00048954"/>
    </source>
</evidence>
<dbReference type="InterPro" id="IPR058885">
    <property type="entry name" value="WHD_halobact"/>
</dbReference>
<dbReference type="KEGG" id="nmo:Nmlp_3285"/>
<accession>M1XLB5</accession>
<evidence type="ECO:0000256" key="6">
    <source>
        <dbReference type="SAM" id="MobiDB-lite"/>
    </source>
</evidence>
<dbReference type="PANTHER" id="PTHR42957">
    <property type="entry name" value="HELICASE MJ1565-RELATED"/>
    <property type="match status" value="1"/>
</dbReference>
<reference evidence="9 10" key="1">
    <citation type="journal article" date="2013" name="Genome Announc.">
        <title>Genome of the haloarchaeon Natronomonas moolapensis, a neutrophilic member of a previously haloalkaliphilic genus.</title>
        <authorList>
            <person name="Dyall-Smith M.L."/>
            <person name="Pfeiffer F."/>
            <person name="Oberwinkler T."/>
            <person name="Klee K."/>
            <person name="Rampp M."/>
            <person name="Palm P."/>
            <person name="Gross K."/>
            <person name="Schuster S.C."/>
            <person name="Oesterhelt D."/>
        </authorList>
    </citation>
    <scope>NUCLEOTIDE SEQUENCE [LARGE SCALE GENOMIC DNA]</scope>
    <source>
        <strain evidence="10">DSM 18674 / JCM 14361 / 8.8.11</strain>
    </source>
</reference>
<keyword evidence="5" id="KW-0175">Coiled coil</keyword>
<dbReference type="STRING" id="268739.Nmlp_3285"/>
<dbReference type="EMBL" id="HF582854">
    <property type="protein sequence ID" value="CCQ37419.1"/>
    <property type="molecule type" value="Genomic_DNA"/>
</dbReference>
<dbReference type="InterPro" id="IPR002789">
    <property type="entry name" value="HerA_central"/>
</dbReference>
<keyword evidence="10" id="KW-1185">Reference proteome</keyword>
<dbReference type="InterPro" id="IPR008571">
    <property type="entry name" value="HerA-like"/>
</dbReference>
<dbReference type="OrthoDB" id="242625at2157"/>
<dbReference type="Proteomes" id="UP000011867">
    <property type="component" value="Chromosome"/>
</dbReference>